<evidence type="ECO:0000313" key="2">
    <source>
        <dbReference type="Proteomes" id="UP000785679"/>
    </source>
</evidence>
<sequence>MSKNITFMIMGFACFSKDAIKLLGYASRQGRQCLVTQYQTFKIYVSKSREKLYIRSIYQLLDQKLHSRRYRLCYNIQDDTEQQELCESIEHLRGRLEFDSFKITQFDNFTQCILIESLSFLQKVSISGKYCSQAHLLQLLTMLPHSVQSFELIRYNFTKKISTNYKRLIKNLKLKKIHGDQFSYVYSLFTVTDTLKVDMKFLNEDNSESKLCQFKCKEIIIETNSLENEKLKALISNVQ</sequence>
<organism evidence="1 2">
    <name type="scientific">Halteria grandinella</name>
    <dbReference type="NCBI Taxonomy" id="5974"/>
    <lineage>
        <taxon>Eukaryota</taxon>
        <taxon>Sar</taxon>
        <taxon>Alveolata</taxon>
        <taxon>Ciliophora</taxon>
        <taxon>Intramacronucleata</taxon>
        <taxon>Spirotrichea</taxon>
        <taxon>Stichotrichia</taxon>
        <taxon>Sporadotrichida</taxon>
        <taxon>Halteriidae</taxon>
        <taxon>Halteria</taxon>
    </lineage>
</organism>
<name>A0A8J8NWB2_HALGN</name>
<proteinExistence type="predicted"/>
<comment type="caution">
    <text evidence="1">The sequence shown here is derived from an EMBL/GenBank/DDBJ whole genome shotgun (WGS) entry which is preliminary data.</text>
</comment>
<gene>
    <name evidence="1" type="ORF">FGO68_gene10131</name>
</gene>
<dbReference type="EMBL" id="RRYP01004095">
    <property type="protein sequence ID" value="TNV83167.1"/>
    <property type="molecule type" value="Genomic_DNA"/>
</dbReference>
<dbReference type="Proteomes" id="UP000785679">
    <property type="component" value="Unassembled WGS sequence"/>
</dbReference>
<dbReference type="AlphaFoldDB" id="A0A8J8NWB2"/>
<protein>
    <submittedName>
        <fullName evidence="1">Uncharacterized protein</fullName>
    </submittedName>
</protein>
<accession>A0A8J8NWB2</accession>
<evidence type="ECO:0000313" key="1">
    <source>
        <dbReference type="EMBL" id="TNV83167.1"/>
    </source>
</evidence>
<reference evidence="1" key="1">
    <citation type="submission" date="2019-06" db="EMBL/GenBank/DDBJ databases">
        <authorList>
            <person name="Zheng W."/>
        </authorList>
    </citation>
    <scope>NUCLEOTIDE SEQUENCE</scope>
    <source>
        <strain evidence="1">QDHG01</strain>
    </source>
</reference>
<keyword evidence="2" id="KW-1185">Reference proteome</keyword>